<dbReference type="AlphaFoldDB" id="A0A1Z5K975"/>
<feature type="coiled-coil region" evidence="2">
    <location>
        <begin position="354"/>
        <end position="382"/>
    </location>
</feature>
<dbReference type="InParanoid" id="A0A1Z5K975"/>
<protein>
    <recommendedName>
        <fullName evidence="4">DnaJ-like protein C11 C-terminal domain-containing protein</fullName>
    </recommendedName>
</protein>
<feature type="domain" description="DnaJ-like protein C11 C-terminal" evidence="4">
    <location>
        <begin position="364"/>
        <end position="524"/>
    </location>
</feature>
<dbReference type="EMBL" id="BDSP01000187">
    <property type="protein sequence ID" value="GAX22712.1"/>
    <property type="molecule type" value="Genomic_DNA"/>
</dbReference>
<evidence type="ECO:0000256" key="1">
    <source>
        <dbReference type="ARBA" id="ARBA00023186"/>
    </source>
</evidence>
<dbReference type="Proteomes" id="UP000198406">
    <property type="component" value="Unassembled WGS sequence"/>
</dbReference>
<gene>
    <name evidence="5" type="ORF">FisN_4Hh176</name>
</gene>
<evidence type="ECO:0000256" key="3">
    <source>
        <dbReference type="SAM" id="MobiDB-lite"/>
    </source>
</evidence>
<dbReference type="GO" id="GO:0042407">
    <property type="term" value="P:cristae formation"/>
    <property type="evidence" value="ECO:0007669"/>
    <property type="project" value="TreeGrafter"/>
</dbReference>
<evidence type="ECO:0000313" key="5">
    <source>
        <dbReference type="EMBL" id="GAX22712.1"/>
    </source>
</evidence>
<accession>A0A1Z5K975</accession>
<comment type="caution">
    <text evidence="5">The sequence shown here is derived from an EMBL/GenBank/DDBJ whole genome shotgun (WGS) entry which is preliminary data.</text>
</comment>
<feature type="region of interest" description="Disordered" evidence="3">
    <location>
        <begin position="29"/>
        <end position="56"/>
    </location>
</feature>
<keyword evidence="6" id="KW-1185">Reference proteome</keyword>
<evidence type="ECO:0000256" key="2">
    <source>
        <dbReference type="SAM" id="Coils"/>
    </source>
</evidence>
<sequence length="541" mass="60510">MEDSLRQVDPSWSEELEVVFENADDRRLSVPKAGKSTAGEVRSRSRTDPAGDFDSTGQKAVMEVPLVWSGEGISMKRGTSMSVRSRFPIAANCYGGLETFSLVRGRTGYSTASGNFSYHVGSGCRLGAGVSAGQGSHQAHVGGTFSTSKSQFSATLHRQIPTTSIPVKRQVWKMNVLAVQEIDSRLSVRTACELEPIQNGGPRYKMHVGLQSKTVHQWNVRYGWSNDKVSPPSLSLSLRPRLSSPNRRLNLFASWRGGSWSNWNVGGSLLQTGSKNSPIQLSVGLFHGNPLTNGLVWLFTWMQGDFTLRIPIELPSLQTGPKTLWSLYPLQALYVSMISRIIQDIVAGVIGSVKEGHKDEVIDKEQQMNKEKSKQEAKMQQEFMERQAQLRMESEKSSSGLVVQKALYFVEGKEDSVWDVTIPLQFWVADSRLVLPSYSKRNMLGFYDVESKVDEQIDEILIDGSKKGRVDSIVSFLKGLWRYEPNTGRTATSLIKMPKLWIQYQHGNSYYELEVFDDEELVLPNAEAIQISEERIGLTHF</sequence>
<keyword evidence="1" id="KW-0143">Chaperone</keyword>
<dbReference type="PANTHER" id="PTHR44157:SF1">
    <property type="entry name" value="DNAJ HOMOLOG SUBFAMILY C MEMBER 11"/>
    <property type="match status" value="1"/>
</dbReference>
<proteinExistence type="predicted"/>
<reference evidence="5 6" key="1">
    <citation type="journal article" date="2015" name="Plant Cell">
        <title>Oil accumulation by the oleaginous diatom Fistulifera solaris as revealed by the genome and transcriptome.</title>
        <authorList>
            <person name="Tanaka T."/>
            <person name="Maeda Y."/>
            <person name="Veluchamy A."/>
            <person name="Tanaka M."/>
            <person name="Abida H."/>
            <person name="Marechal E."/>
            <person name="Bowler C."/>
            <person name="Muto M."/>
            <person name="Sunaga Y."/>
            <person name="Tanaka M."/>
            <person name="Yoshino T."/>
            <person name="Taniguchi T."/>
            <person name="Fukuda Y."/>
            <person name="Nemoto M."/>
            <person name="Matsumoto M."/>
            <person name="Wong P.S."/>
            <person name="Aburatani S."/>
            <person name="Fujibuchi W."/>
        </authorList>
    </citation>
    <scope>NUCLEOTIDE SEQUENCE [LARGE SCALE GENOMIC DNA]</scope>
    <source>
        <strain evidence="5 6">JPCC DA0580</strain>
    </source>
</reference>
<dbReference type="InterPro" id="IPR052243">
    <property type="entry name" value="Mito_inner_membrane_organizer"/>
</dbReference>
<dbReference type="GO" id="GO:0005739">
    <property type="term" value="C:mitochondrion"/>
    <property type="evidence" value="ECO:0007669"/>
    <property type="project" value="GOC"/>
</dbReference>
<organism evidence="5 6">
    <name type="scientific">Fistulifera solaris</name>
    <name type="common">Oleaginous diatom</name>
    <dbReference type="NCBI Taxonomy" id="1519565"/>
    <lineage>
        <taxon>Eukaryota</taxon>
        <taxon>Sar</taxon>
        <taxon>Stramenopiles</taxon>
        <taxon>Ochrophyta</taxon>
        <taxon>Bacillariophyta</taxon>
        <taxon>Bacillariophyceae</taxon>
        <taxon>Bacillariophycidae</taxon>
        <taxon>Naviculales</taxon>
        <taxon>Naviculaceae</taxon>
        <taxon>Fistulifera</taxon>
    </lineage>
</organism>
<dbReference type="PANTHER" id="PTHR44157">
    <property type="entry name" value="DNAJ HOMOLOG SUBFAMILY C MEMBER 11"/>
    <property type="match status" value="1"/>
</dbReference>
<dbReference type="Pfam" id="PF11875">
    <property type="entry name" value="DnaJ-like_C11_C"/>
    <property type="match status" value="1"/>
</dbReference>
<evidence type="ECO:0000259" key="4">
    <source>
        <dbReference type="Pfam" id="PF11875"/>
    </source>
</evidence>
<dbReference type="OrthoDB" id="47077at2759"/>
<keyword evidence="2" id="KW-0175">Coiled coil</keyword>
<name>A0A1Z5K975_FISSO</name>
<dbReference type="InterPro" id="IPR024586">
    <property type="entry name" value="DnaJ-like_C11_C"/>
</dbReference>
<evidence type="ECO:0000313" key="6">
    <source>
        <dbReference type="Proteomes" id="UP000198406"/>
    </source>
</evidence>